<gene>
    <name evidence="1" type="ORF">MF672_016840</name>
</gene>
<comment type="caution">
    <text evidence="1">The sequence shown here is derived from an EMBL/GenBank/DDBJ whole genome shotgun (WGS) entry which is preliminary data.</text>
</comment>
<evidence type="ECO:0000313" key="2">
    <source>
        <dbReference type="Proteomes" id="UP001317259"/>
    </source>
</evidence>
<keyword evidence="2" id="KW-1185">Reference proteome</keyword>
<evidence type="ECO:0000313" key="1">
    <source>
        <dbReference type="EMBL" id="MCK2215443.1"/>
    </source>
</evidence>
<dbReference type="Pfam" id="PF05960">
    <property type="entry name" value="DUF885"/>
    <property type="match status" value="1"/>
</dbReference>
<dbReference type="RefSeq" id="WP_242379861.1">
    <property type="nucleotide sequence ID" value="NZ_JAKRKC020000001.1"/>
</dbReference>
<sequence length="560" mass="60319">MSLHAARVHDICDSYVDEYARLDPIAATEAGVAGHDDRLPDLSPAGHEARADLAARSLARMAAARPADDGERVARAVFAERVGLAAETQAAGLPAASLNVVASPVQGVRQVFDLMPTATAADWAAIARRLAAVPAALSGYRTALLASAGKGVVSALRQVLRAAEQCESWSGGREPFFAALVRQAGGVPGVGDALRADLDAGARAASAAYAELAVFLRRELAPYAPAEDAVGPDVYALHARAFLGAELDLREAYAWGWEEFARVEAERGRLARRISGGAGLAEAAAVLDADPRHRVRGAEAFRDWMRELSERALTGLRGTHFDIPEELMRLECRIAPPGGGAGAYYVGPSEDFSRPGQMWWSLPPGAEEHPTWREASTVYHEGVPGHHLQIGTAVATPGLNRFQRLLCFVDGHGEGWALYAEGLMREFGYLDDAHLLGMLGKSLFRAARVVLDLGLHLKLEIPAGAGFHEGERWTPELGLEFLRDRVLLEPGRARDELERYLGWPGQAPAYKLGERLWLSLREEARARRGAAFDLKEFHMGALRSGPAGLGTLREVLAALE</sequence>
<dbReference type="PANTHER" id="PTHR33361:SF2">
    <property type="entry name" value="DUF885 DOMAIN-CONTAINING PROTEIN"/>
    <property type="match status" value="1"/>
</dbReference>
<proteinExistence type="predicted"/>
<reference evidence="1 2" key="1">
    <citation type="submission" date="2022-04" db="EMBL/GenBank/DDBJ databases">
        <title>Genome draft of Actinomadura sp. ATCC 31491.</title>
        <authorList>
            <person name="Shi X."/>
            <person name="Du Y."/>
        </authorList>
    </citation>
    <scope>NUCLEOTIDE SEQUENCE [LARGE SCALE GENOMIC DNA]</scope>
    <source>
        <strain evidence="1 2">ATCC 31491</strain>
    </source>
</reference>
<organism evidence="1 2">
    <name type="scientific">Actinomadura luzonensis</name>
    <dbReference type="NCBI Taxonomy" id="2805427"/>
    <lineage>
        <taxon>Bacteria</taxon>
        <taxon>Bacillati</taxon>
        <taxon>Actinomycetota</taxon>
        <taxon>Actinomycetes</taxon>
        <taxon>Streptosporangiales</taxon>
        <taxon>Thermomonosporaceae</taxon>
        <taxon>Actinomadura</taxon>
    </lineage>
</organism>
<dbReference type="PANTHER" id="PTHR33361">
    <property type="entry name" value="GLR0591 PROTEIN"/>
    <property type="match status" value="1"/>
</dbReference>
<dbReference type="InterPro" id="IPR010281">
    <property type="entry name" value="DUF885"/>
</dbReference>
<dbReference type="Proteomes" id="UP001317259">
    <property type="component" value="Unassembled WGS sequence"/>
</dbReference>
<accession>A0ABT0FU64</accession>
<protein>
    <submittedName>
        <fullName evidence="1">DUF885 domain-containing protein</fullName>
    </submittedName>
</protein>
<dbReference type="EMBL" id="JAKRKC020000001">
    <property type="protein sequence ID" value="MCK2215443.1"/>
    <property type="molecule type" value="Genomic_DNA"/>
</dbReference>
<name>A0ABT0FU64_9ACTN</name>